<evidence type="ECO:0000313" key="1">
    <source>
        <dbReference type="EMBL" id="KAI2382469.1"/>
    </source>
</evidence>
<proteinExistence type="predicted"/>
<gene>
    <name evidence="1" type="ORF">LOY88_005987</name>
</gene>
<comment type="caution">
    <text evidence="1">The sequence shown here is derived from an EMBL/GenBank/DDBJ whole genome shotgun (WGS) entry which is preliminary data.</text>
</comment>
<sequence>MNVAEPNIQIQIHPLSGAASSVVSERRRPALWRKAPPPPCTAVERPLRPISLPHQDIELMRHYTAFTSLTLSEDGRKRMIWQFTIPQQAQSFPFLMDNLLSLAALHLAYLRPSEQKKYTYLAAKYQAQCIKAAQQRKPGITEENCSAVIVCTGLLLLHELAILHPLYFSQVRLSDPLDEFLGKVLLMRRILVLWQFGMNLFKAGPARDLVLRRTAATSSSPLAEARAALDELHALNRTMTRSEAEMNAYTNAIECLFPCYEEALGTPPDWVTTIAWPLYVPELYMQLLSQKQPLALVILAHFVALLSLPVGRWWANSWPSSVLSALAQSIENPWHFCLILPARNVGVALMPDR</sequence>
<accession>A0ACB8UPB4</accession>
<dbReference type="EMBL" id="JALBCA010000122">
    <property type="protein sequence ID" value="KAI2382469.1"/>
    <property type="molecule type" value="Genomic_DNA"/>
</dbReference>
<reference evidence="1" key="1">
    <citation type="journal article" date="2022" name="bioRxiv">
        <title>Population genetic analysis of Ophidiomyces ophidiicola, the causative agent of snake fungal disease, indicates recent introductions to the USA.</title>
        <authorList>
            <person name="Ladner J.T."/>
            <person name="Palmer J.M."/>
            <person name="Ettinger C.L."/>
            <person name="Stajich J.E."/>
            <person name="Farrell T.M."/>
            <person name="Glorioso B.M."/>
            <person name="Lawson B."/>
            <person name="Price S.J."/>
            <person name="Stengle A.G."/>
            <person name="Grear D.A."/>
            <person name="Lorch J.M."/>
        </authorList>
    </citation>
    <scope>NUCLEOTIDE SEQUENCE</scope>
    <source>
        <strain evidence="1">NWHC 24266-5</strain>
    </source>
</reference>
<organism evidence="1">
    <name type="scientific">Ophidiomyces ophidiicola</name>
    <dbReference type="NCBI Taxonomy" id="1387563"/>
    <lineage>
        <taxon>Eukaryota</taxon>
        <taxon>Fungi</taxon>
        <taxon>Dikarya</taxon>
        <taxon>Ascomycota</taxon>
        <taxon>Pezizomycotina</taxon>
        <taxon>Eurotiomycetes</taxon>
        <taxon>Eurotiomycetidae</taxon>
        <taxon>Onygenales</taxon>
        <taxon>Onygenaceae</taxon>
        <taxon>Ophidiomyces</taxon>
    </lineage>
</organism>
<protein>
    <submittedName>
        <fullName evidence="1">Uncharacterized protein</fullName>
    </submittedName>
</protein>
<name>A0ACB8UPB4_9EURO</name>